<sequence length="650" mass="72544">MHLGYKHMQGLDGFPKDQNTAYGYYANIGKQTSLDRDKVQDSWQTLTEHVHLNNDDELHTQTGELGDIVQYLKHQADRGDVESQKSLARMLLWGSNGVEKDIRAAVMWYARSALQMVDPSAMYDYAILLLKGTGVKKNRTLGLELLKKAADMVSTSLSMFVVVCCSFVVSIMGHVCFSQGSVEALNGLGWYYSNIVKDGRKAFRYFELAAQNGSRDGLFNVGVYHLNGHNPDKPDSNETAAFHYFLDAAQLGHVDGAVQSALFLSTGSIKGVPRDPDKAVLYVSLSYPAHLSTTLNNPLMTSVSTAATTHRLKNIDKFDRFDKMSKCKCQVHLISIQYVLLFNMLLSFVGFPHFFRLLKQVSEMNGHLGFMVKDALQTYQRGSWDEALVKYAMLAETGLGVAQHNAAHLCQLLDHSSACQWRYHNYSTYNHIPQEAGLLRMGDYYSELADMVKAIDMYSTAAVHGSAQGLFNLVMLIEEGYEVPDIILDQMGLSDAHNVSRSAVVANLLSRCRAFEEGDVTPCSLVLWRMELLRAWRDFTHSSVQLTLACGIFATLAVFVFAVLLRTLLACYHAQYRSTSQSSERHNEPEPSGDEISDSPLETRTENQQQSYQPTAAHNHLSVQKTSDLIVTVTGVCACVIFLMFISHLL</sequence>
<dbReference type="PANTHER" id="PTHR44444:SF1">
    <property type="entry name" value="PROTEIN SEL-1 HOMOLOG 3"/>
    <property type="match status" value="1"/>
</dbReference>
<keyword evidence="2" id="KW-1133">Transmembrane helix</keyword>
<keyword evidence="2" id="KW-0812">Transmembrane</keyword>
<evidence type="ECO:0000256" key="1">
    <source>
        <dbReference type="SAM" id="MobiDB-lite"/>
    </source>
</evidence>
<proteinExistence type="predicted"/>
<dbReference type="InterPro" id="IPR006597">
    <property type="entry name" value="Sel1-like"/>
</dbReference>
<name>A0A8C2D282_CYPCA</name>
<protein>
    <submittedName>
        <fullName evidence="3">Uncharacterized protein</fullName>
    </submittedName>
</protein>
<feature type="region of interest" description="Disordered" evidence="1">
    <location>
        <begin position="580"/>
        <end position="616"/>
    </location>
</feature>
<evidence type="ECO:0000256" key="2">
    <source>
        <dbReference type="SAM" id="Phobius"/>
    </source>
</evidence>
<feature type="transmembrane region" description="Helical" evidence="2">
    <location>
        <begin position="336"/>
        <end position="355"/>
    </location>
</feature>
<accession>A0A8C2D282</accession>
<dbReference type="Ensembl" id="ENSCCRT00020021571.1">
    <property type="protein sequence ID" value="ENSCCRP00020019621.1"/>
    <property type="gene ID" value="ENSCCRG00020009284.1"/>
</dbReference>
<dbReference type="Gene3D" id="1.25.40.10">
    <property type="entry name" value="Tetratricopeptide repeat domain"/>
    <property type="match status" value="3"/>
</dbReference>
<dbReference type="AlphaFoldDB" id="A0A8C2D282"/>
<dbReference type="SMART" id="SM00671">
    <property type="entry name" value="SEL1"/>
    <property type="match status" value="6"/>
</dbReference>
<feature type="transmembrane region" description="Helical" evidence="2">
    <location>
        <begin position="157"/>
        <end position="175"/>
    </location>
</feature>
<reference evidence="3" key="1">
    <citation type="submission" date="2025-08" db="UniProtKB">
        <authorList>
            <consortium name="Ensembl"/>
        </authorList>
    </citation>
    <scope>IDENTIFICATION</scope>
</reference>
<feature type="transmembrane region" description="Helical" evidence="2">
    <location>
        <begin position="546"/>
        <end position="569"/>
    </location>
</feature>
<dbReference type="SUPFAM" id="SSF81901">
    <property type="entry name" value="HCP-like"/>
    <property type="match status" value="2"/>
</dbReference>
<dbReference type="Pfam" id="PF08238">
    <property type="entry name" value="Sel1"/>
    <property type="match status" value="6"/>
</dbReference>
<dbReference type="InterPro" id="IPR042756">
    <property type="entry name" value="Sel-1L3"/>
</dbReference>
<organism evidence="3 4">
    <name type="scientific">Cyprinus carpio</name>
    <name type="common">Common carp</name>
    <dbReference type="NCBI Taxonomy" id="7962"/>
    <lineage>
        <taxon>Eukaryota</taxon>
        <taxon>Metazoa</taxon>
        <taxon>Chordata</taxon>
        <taxon>Craniata</taxon>
        <taxon>Vertebrata</taxon>
        <taxon>Euteleostomi</taxon>
        <taxon>Actinopterygii</taxon>
        <taxon>Neopterygii</taxon>
        <taxon>Teleostei</taxon>
        <taxon>Ostariophysi</taxon>
        <taxon>Cypriniformes</taxon>
        <taxon>Cyprinidae</taxon>
        <taxon>Cyprininae</taxon>
        <taxon>Cyprinus</taxon>
    </lineage>
</organism>
<dbReference type="PANTHER" id="PTHR44444">
    <property type="entry name" value="PROTEIN SEL-1 HOMOLOG 3"/>
    <property type="match status" value="1"/>
</dbReference>
<dbReference type="InterPro" id="IPR011990">
    <property type="entry name" value="TPR-like_helical_dom_sf"/>
</dbReference>
<evidence type="ECO:0000313" key="4">
    <source>
        <dbReference type="Proteomes" id="UP000694701"/>
    </source>
</evidence>
<dbReference type="Proteomes" id="UP000694701">
    <property type="component" value="Unplaced"/>
</dbReference>
<evidence type="ECO:0000313" key="3">
    <source>
        <dbReference type="Ensembl" id="ENSCCRP00020019621.1"/>
    </source>
</evidence>
<feature type="compositionally biased region" description="Polar residues" evidence="1">
    <location>
        <begin position="600"/>
        <end position="616"/>
    </location>
</feature>
<keyword evidence="2" id="KW-0472">Membrane</keyword>
<feature type="transmembrane region" description="Helical" evidence="2">
    <location>
        <begin position="629"/>
        <end position="649"/>
    </location>
</feature>